<dbReference type="AlphaFoldDB" id="K4AJD7"/>
<dbReference type="HOGENOM" id="CLU_1306701_0_0_1"/>
<reference evidence="1" key="2">
    <citation type="submission" date="2018-08" db="UniProtKB">
        <authorList>
            <consortium name="EnsemblPlants"/>
        </authorList>
    </citation>
    <scope>IDENTIFICATION</scope>
    <source>
        <strain evidence="1">Yugu1</strain>
    </source>
</reference>
<name>K4AJD7_SETIT</name>
<dbReference type="EnsemblPlants" id="KQK90502">
    <property type="protein sequence ID" value="KQK90502"/>
    <property type="gene ID" value="SETIT_039004mg"/>
</dbReference>
<dbReference type="InParanoid" id="K4AJD7"/>
<evidence type="ECO:0000313" key="1">
    <source>
        <dbReference type="EnsemblPlants" id="KQK90502"/>
    </source>
</evidence>
<sequence>MVMEGDLQDKVTPIKANSSIASSFGMGIPSNGSLELIFTLIMPLSFHSIPILPPSPPPILDLDPGGHGILDSLPALVMWSLRRWLHSVRGGIPRYVALAWRHMVACALCSSSRLLVLVAACDQHLAVGAFAGPVAPHHGRLICLEAPLPIMMSNSTRKWPTSLSLDLVSTNHSWSTTSSSTSVIDGGWLLQSPHEHYVGETVCECISNTPS</sequence>
<evidence type="ECO:0000313" key="2">
    <source>
        <dbReference type="Proteomes" id="UP000004995"/>
    </source>
</evidence>
<dbReference type="EMBL" id="AGNK02005942">
    <property type="status" value="NOT_ANNOTATED_CDS"/>
    <property type="molecule type" value="Genomic_DNA"/>
</dbReference>
<dbReference type="Proteomes" id="UP000004995">
    <property type="component" value="Unassembled WGS sequence"/>
</dbReference>
<keyword evidence="2" id="KW-1185">Reference proteome</keyword>
<reference evidence="2" key="1">
    <citation type="journal article" date="2012" name="Nat. Biotechnol.">
        <title>Reference genome sequence of the model plant Setaria.</title>
        <authorList>
            <person name="Bennetzen J.L."/>
            <person name="Schmutz J."/>
            <person name="Wang H."/>
            <person name="Percifield R."/>
            <person name="Hawkins J."/>
            <person name="Pontaroli A.C."/>
            <person name="Estep M."/>
            <person name="Feng L."/>
            <person name="Vaughn J.N."/>
            <person name="Grimwood J."/>
            <person name="Jenkins J."/>
            <person name="Barry K."/>
            <person name="Lindquist E."/>
            <person name="Hellsten U."/>
            <person name="Deshpande S."/>
            <person name="Wang X."/>
            <person name="Wu X."/>
            <person name="Mitros T."/>
            <person name="Triplett J."/>
            <person name="Yang X."/>
            <person name="Ye C.Y."/>
            <person name="Mauro-Herrera M."/>
            <person name="Wang L."/>
            <person name="Li P."/>
            <person name="Sharma M."/>
            <person name="Sharma R."/>
            <person name="Ronald P.C."/>
            <person name="Panaud O."/>
            <person name="Kellogg E.A."/>
            <person name="Brutnell T.P."/>
            <person name="Doust A.N."/>
            <person name="Tuskan G.A."/>
            <person name="Rokhsar D."/>
            <person name="Devos K.M."/>
        </authorList>
    </citation>
    <scope>NUCLEOTIDE SEQUENCE [LARGE SCALE GENOMIC DNA]</scope>
    <source>
        <strain evidence="2">cv. Yugu1</strain>
    </source>
</reference>
<protein>
    <submittedName>
        <fullName evidence="1">Uncharacterized protein</fullName>
    </submittedName>
</protein>
<accession>K4AJD7</accession>
<proteinExistence type="predicted"/>
<dbReference type="Gramene" id="KQK90502">
    <property type="protein sequence ID" value="KQK90502"/>
    <property type="gene ID" value="SETIT_039004mg"/>
</dbReference>
<organism evidence="1 2">
    <name type="scientific">Setaria italica</name>
    <name type="common">Foxtail millet</name>
    <name type="synonym">Panicum italicum</name>
    <dbReference type="NCBI Taxonomy" id="4555"/>
    <lineage>
        <taxon>Eukaryota</taxon>
        <taxon>Viridiplantae</taxon>
        <taxon>Streptophyta</taxon>
        <taxon>Embryophyta</taxon>
        <taxon>Tracheophyta</taxon>
        <taxon>Spermatophyta</taxon>
        <taxon>Magnoliopsida</taxon>
        <taxon>Liliopsida</taxon>
        <taxon>Poales</taxon>
        <taxon>Poaceae</taxon>
        <taxon>PACMAD clade</taxon>
        <taxon>Panicoideae</taxon>
        <taxon>Panicodae</taxon>
        <taxon>Paniceae</taxon>
        <taxon>Cenchrinae</taxon>
        <taxon>Setaria</taxon>
    </lineage>
</organism>